<dbReference type="InterPro" id="IPR000253">
    <property type="entry name" value="FHA_dom"/>
</dbReference>
<name>A0A9D5B3M3_PEA</name>
<dbReference type="PANTHER" id="PTHR47458:SF1">
    <property type="entry name" value="SMAD_FHA DOMAIN-CONTAINING PROTEIN"/>
    <property type="match status" value="1"/>
</dbReference>
<evidence type="ECO:0000313" key="5">
    <source>
        <dbReference type="Proteomes" id="UP001058974"/>
    </source>
</evidence>
<feature type="compositionally biased region" description="Acidic residues" evidence="2">
    <location>
        <begin position="850"/>
        <end position="880"/>
    </location>
</feature>
<keyword evidence="1" id="KW-0175">Coiled coil</keyword>
<feature type="compositionally biased region" description="Basic and acidic residues" evidence="2">
    <location>
        <begin position="751"/>
        <end position="762"/>
    </location>
</feature>
<feature type="region of interest" description="Disordered" evidence="2">
    <location>
        <begin position="1"/>
        <end position="29"/>
    </location>
</feature>
<feature type="coiled-coil region" evidence="1">
    <location>
        <begin position="320"/>
        <end position="496"/>
    </location>
</feature>
<proteinExistence type="predicted"/>
<dbReference type="InterPro" id="IPR008984">
    <property type="entry name" value="SMAD_FHA_dom_sf"/>
</dbReference>
<feature type="region of interest" description="Disordered" evidence="2">
    <location>
        <begin position="738"/>
        <end position="788"/>
    </location>
</feature>
<feature type="region of interest" description="Disordered" evidence="2">
    <location>
        <begin position="815"/>
        <end position="880"/>
    </location>
</feature>
<dbReference type="Gene3D" id="2.60.200.20">
    <property type="match status" value="1"/>
</dbReference>
<reference evidence="4 5" key="1">
    <citation type="journal article" date="2022" name="Nat. Genet.">
        <title>Improved pea reference genome and pan-genome highlight genomic features and evolutionary characteristics.</title>
        <authorList>
            <person name="Yang T."/>
            <person name="Liu R."/>
            <person name="Luo Y."/>
            <person name="Hu S."/>
            <person name="Wang D."/>
            <person name="Wang C."/>
            <person name="Pandey M.K."/>
            <person name="Ge S."/>
            <person name="Xu Q."/>
            <person name="Li N."/>
            <person name="Li G."/>
            <person name="Huang Y."/>
            <person name="Saxena R.K."/>
            <person name="Ji Y."/>
            <person name="Li M."/>
            <person name="Yan X."/>
            <person name="He Y."/>
            <person name="Liu Y."/>
            <person name="Wang X."/>
            <person name="Xiang C."/>
            <person name="Varshney R.K."/>
            <person name="Ding H."/>
            <person name="Gao S."/>
            <person name="Zong X."/>
        </authorList>
    </citation>
    <scope>NUCLEOTIDE SEQUENCE [LARGE SCALE GENOMIC DNA]</scope>
    <source>
        <strain evidence="4 5">cv. Zhongwan 6</strain>
    </source>
</reference>
<evidence type="ECO:0000256" key="2">
    <source>
        <dbReference type="SAM" id="MobiDB-lite"/>
    </source>
</evidence>
<evidence type="ECO:0000256" key="1">
    <source>
        <dbReference type="SAM" id="Coils"/>
    </source>
</evidence>
<feature type="compositionally biased region" description="Polar residues" evidence="2">
    <location>
        <begin position="15"/>
        <end position="27"/>
    </location>
</feature>
<dbReference type="SUPFAM" id="SSF49879">
    <property type="entry name" value="SMAD/FHA domain"/>
    <property type="match status" value="1"/>
</dbReference>
<dbReference type="PANTHER" id="PTHR47458">
    <property type="entry name" value="SMAD/FHA DOMAIN-CONTAINING PROTEIN"/>
    <property type="match status" value="1"/>
</dbReference>
<evidence type="ECO:0000313" key="4">
    <source>
        <dbReference type="EMBL" id="KAI5428931.1"/>
    </source>
</evidence>
<keyword evidence="5" id="KW-1185">Reference proteome</keyword>
<feature type="compositionally biased region" description="Acidic residues" evidence="2">
    <location>
        <begin position="828"/>
        <end position="838"/>
    </location>
</feature>
<protein>
    <recommendedName>
        <fullName evidence="3">FHA domain-containing protein</fullName>
    </recommendedName>
</protein>
<dbReference type="Gramene" id="Psat3g115320.1">
    <property type="protein sequence ID" value="Psat3g115320.1.cds"/>
    <property type="gene ID" value="Psat3g115320"/>
</dbReference>
<gene>
    <name evidence="4" type="ORF">KIW84_033790</name>
</gene>
<organism evidence="4 5">
    <name type="scientific">Pisum sativum</name>
    <name type="common">Garden pea</name>
    <name type="synonym">Lathyrus oleraceus</name>
    <dbReference type="NCBI Taxonomy" id="3888"/>
    <lineage>
        <taxon>Eukaryota</taxon>
        <taxon>Viridiplantae</taxon>
        <taxon>Streptophyta</taxon>
        <taxon>Embryophyta</taxon>
        <taxon>Tracheophyta</taxon>
        <taxon>Spermatophyta</taxon>
        <taxon>Magnoliopsida</taxon>
        <taxon>eudicotyledons</taxon>
        <taxon>Gunneridae</taxon>
        <taxon>Pentapetalae</taxon>
        <taxon>rosids</taxon>
        <taxon>fabids</taxon>
        <taxon>Fabales</taxon>
        <taxon>Fabaceae</taxon>
        <taxon>Papilionoideae</taxon>
        <taxon>50 kb inversion clade</taxon>
        <taxon>NPAAA clade</taxon>
        <taxon>Hologalegina</taxon>
        <taxon>IRL clade</taxon>
        <taxon>Fabeae</taxon>
        <taxon>Lathyrus</taxon>
    </lineage>
</organism>
<dbReference type="Pfam" id="PF00498">
    <property type="entry name" value="FHA"/>
    <property type="match status" value="1"/>
</dbReference>
<evidence type="ECO:0000259" key="3">
    <source>
        <dbReference type="PROSITE" id="PS50006"/>
    </source>
</evidence>
<dbReference type="AlphaFoldDB" id="A0A9D5B3M3"/>
<feature type="domain" description="FHA" evidence="3">
    <location>
        <begin position="82"/>
        <end position="140"/>
    </location>
</feature>
<dbReference type="PROSITE" id="PS50006">
    <property type="entry name" value="FHA_DOMAIN"/>
    <property type="match status" value="1"/>
</dbReference>
<dbReference type="EMBL" id="JAMSHJ010000003">
    <property type="protein sequence ID" value="KAI5428931.1"/>
    <property type="molecule type" value="Genomic_DNA"/>
</dbReference>
<comment type="caution">
    <text evidence="4">The sequence shown here is derived from an EMBL/GenBank/DDBJ whole genome shotgun (WGS) entry which is preliminary data.</text>
</comment>
<sequence>MAMEDEKARGGTPICNGNSPNKQQNPPSILGAKDRIVSVASNFASQPLHNSDPKVWGVLTAISNNARKRHQGINILLTADEHCFGRLVENVRFQIDSNSVSANHCRIYRTKVTNENMENTTSIFLKDTSTNGTYLNWEKLKKNSAAVKVCHGDIISFSAPPHNEVAFAFVYREVHLSNPVPDNAVAKRKAEDFVSENKRLKGLGIGAPEGPISLDDFRSLQKSNSELRKQLESQVVIIDTLRSDNRTAVERHESELKSAKESITKCFHDQIEGLQQTVDLKQKELGDVNKAFAEQKHALADLNERLSSSMQSCAESNELISSQKVNIVELKEQLDEERTQRKEEREKAAADLKAAVHRAQSEAQEEIKRLSDAALRRESELQEAINKLKESERETCLLVETLRSKLEDTREKLVFSDNRVRQLETQLHQEMQTTENGMKRIEELEQETKRLRKELESEKAAREEAWAKVSVLELEINATMRDLDFERRRLKGARERLMLRETQLRSFYSTTEEIQSLFAKQQEQLKAMQRTLEDDENYDNTSVDMDGVECGASGREKEGAIYHNNNAAKAGSTTSAQKLNRDQIETSSNEASVTEKHDCDIRSEGCQNTQEACQHTQEAEFTSADHDHSVRGGFGSHVDGVGTTAIMEEDCVGTEQVLEIESPSNNGERNIDLNGALEGDTMKIDDDMETEKHDQIPCREVSQHSQSNNHVDTQKTIEGTEAGCLLIKTEDLITSEVPGSWACTPAPSAHGENDSSRSRDNNEGSGALLDSNIVVAESPNTPSDARKNERRALSEMIGIVAPDLKEQFEVAAYDCGREEEGHGGSSDSDTESCSDTGDDDRVNTKRESISDEETQGADPVEEDEKQDDSMDEDDEATQED</sequence>
<feature type="compositionally biased region" description="Basic and acidic residues" evidence="2">
    <location>
        <begin position="839"/>
        <end position="849"/>
    </location>
</feature>
<accession>A0A9D5B3M3</accession>
<dbReference type="Gramene" id="Psat03G0379000-T1">
    <property type="protein sequence ID" value="KAI5428931.1"/>
    <property type="gene ID" value="KIW84_033790"/>
</dbReference>
<dbReference type="Proteomes" id="UP001058974">
    <property type="component" value="Chromosome 3"/>
</dbReference>
<dbReference type="SMART" id="SM00240">
    <property type="entry name" value="FHA"/>
    <property type="match status" value="1"/>
</dbReference>